<dbReference type="InterPro" id="IPR011006">
    <property type="entry name" value="CheY-like_superfamily"/>
</dbReference>
<evidence type="ECO:0000256" key="2">
    <source>
        <dbReference type="ARBA" id="ARBA00023002"/>
    </source>
</evidence>
<accession>A0A164IXI7</accession>
<dbReference type="InterPro" id="IPR050097">
    <property type="entry name" value="Ferredoxin-NADP_redctase_2"/>
</dbReference>
<dbReference type="InterPro" id="IPR036188">
    <property type="entry name" value="FAD/NAD-bd_sf"/>
</dbReference>
<dbReference type="STRING" id="455432.AWN90_04285"/>
<dbReference type="InterPro" id="IPR023753">
    <property type="entry name" value="FAD/NAD-binding_dom"/>
</dbReference>
<organism evidence="6 7">
    <name type="scientific">Nocardia terpenica</name>
    <dbReference type="NCBI Taxonomy" id="455432"/>
    <lineage>
        <taxon>Bacteria</taxon>
        <taxon>Bacillati</taxon>
        <taxon>Actinomycetota</taxon>
        <taxon>Actinomycetes</taxon>
        <taxon>Mycobacteriales</taxon>
        <taxon>Nocardiaceae</taxon>
        <taxon>Nocardia</taxon>
    </lineage>
</organism>
<dbReference type="GO" id="GO:0004791">
    <property type="term" value="F:thioredoxin-disulfide reductase (NADPH) activity"/>
    <property type="evidence" value="ECO:0007669"/>
    <property type="project" value="UniProtKB-EC"/>
</dbReference>
<evidence type="ECO:0000259" key="5">
    <source>
        <dbReference type="PROSITE" id="PS50110"/>
    </source>
</evidence>
<dbReference type="PANTHER" id="PTHR48105">
    <property type="entry name" value="THIOREDOXIN REDUCTASE 1-RELATED-RELATED"/>
    <property type="match status" value="1"/>
</dbReference>
<dbReference type="Pfam" id="PF07992">
    <property type="entry name" value="Pyr_redox_2"/>
    <property type="match status" value="1"/>
</dbReference>
<evidence type="ECO:0000256" key="1">
    <source>
        <dbReference type="ARBA" id="ARBA00022630"/>
    </source>
</evidence>
<reference evidence="6 7" key="1">
    <citation type="submission" date="2016-04" db="EMBL/GenBank/DDBJ databases">
        <authorList>
            <person name="Evans L.H."/>
            <person name="Alamgir A."/>
            <person name="Owens N."/>
            <person name="Weber N.D."/>
            <person name="Virtaneva K."/>
            <person name="Barbian K."/>
            <person name="Babar A."/>
            <person name="Rosenke K."/>
        </authorList>
    </citation>
    <scope>NUCLEOTIDE SEQUENCE [LARGE SCALE GENOMIC DNA]</scope>
    <source>
        <strain evidence="6 7">IFM 0406</strain>
    </source>
</reference>
<feature type="domain" description="Response regulatory" evidence="5">
    <location>
        <begin position="8"/>
        <end position="131"/>
    </location>
</feature>
<gene>
    <name evidence="6" type="ORF">AWN90_04285</name>
</gene>
<protein>
    <submittedName>
        <fullName evidence="6">Fused response regulator/thioredoxin-disulfide reductase</fullName>
    </submittedName>
</protein>
<dbReference type="Proteomes" id="UP000076512">
    <property type="component" value="Unassembled WGS sequence"/>
</dbReference>
<dbReference type="PROSITE" id="PS50110">
    <property type="entry name" value="RESPONSE_REGULATORY"/>
    <property type="match status" value="1"/>
</dbReference>
<feature type="modified residue" description="4-aspartylphosphate" evidence="4">
    <location>
        <position position="65"/>
    </location>
</feature>
<dbReference type="PRINTS" id="PR00368">
    <property type="entry name" value="FADPNR"/>
</dbReference>
<sequence>MPTGLKPVVLSVDDDPVVSRAVVRDLRQRYGRKYQIIRAESGRQGLEVLREVKLRGQPVAVIIADYRMPEMDGLDFLERSIDSHPLARRVLLTAYAETAVAIDGINIVDLDHYLLKPWDPAEEKLYPVIDGLLESWCADDRKPVVQTKVIGSRWSARCSEVREFLARNQLAYRWYLVNEPEGDRLLRAAGVEEDRCPVVVTSTGKVLVRPGNAELAEVLGLTTSPSTGFYDAIVIGGGPAGLSAALTAASEGLRTVLIERTAPGGQAGQSSRIENYLGFPDGVSGAQLAERARRQALKFGAELVTTQNAVKLEVRGGARRVRFTDGSIIDGHTVVVATGVSYRRHPAAGISEFTGRGVYYGFAMTEATLCKGMNVHVVGGANSAGQASVYLSRTARSVAVIVRADSLHKSMSHYLIEQITNTPNIRVKLNTEVVEVGGNAHLERILVRNGTSGEEEELAGECLFLFIGAEPGTDWLADVLVRDDRGFLLTGPDLLADGGPIPGWTLDRPPQQLETNVPGVFVAGDVRAGSAKRVSSAVGEGVMAVMLVHRYLAQS</sequence>
<evidence type="ECO:0000313" key="6">
    <source>
        <dbReference type="EMBL" id="KZM69835.1"/>
    </source>
</evidence>
<proteinExistence type="predicted"/>
<dbReference type="EMBL" id="LWGR01000016">
    <property type="protein sequence ID" value="KZM69835.1"/>
    <property type="molecule type" value="Genomic_DNA"/>
</dbReference>
<comment type="catalytic activity">
    <reaction evidence="3">
        <text>[thioredoxin]-dithiol + NADP(+) = [thioredoxin]-disulfide + NADPH + H(+)</text>
        <dbReference type="Rhea" id="RHEA:20345"/>
        <dbReference type="Rhea" id="RHEA-COMP:10698"/>
        <dbReference type="Rhea" id="RHEA-COMP:10700"/>
        <dbReference type="ChEBI" id="CHEBI:15378"/>
        <dbReference type="ChEBI" id="CHEBI:29950"/>
        <dbReference type="ChEBI" id="CHEBI:50058"/>
        <dbReference type="ChEBI" id="CHEBI:57783"/>
        <dbReference type="ChEBI" id="CHEBI:58349"/>
        <dbReference type="EC" id="1.8.1.9"/>
    </reaction>
</comment>
<dbReference type="Gene3D" id="3.50.50.60">
    <property type="entry name" value="FAD/NAD(P)-binding domain"/>
    <property type="match status" value="2"/>
</dbReference>
<evidence type="ECO:0000256" key="4">
    <source>
        <dbReference type="PROSITE-ProRule" id="PRU00169"/>
    </source>
</evidence>
<keyword evidence="4" id="KW-0597">Phosphoprotein</keyword>
<keyword evidence="2" id="KW-0560">Oxidoreductase</keyword>
<name>A0A164IXI7_9NOCA</name>
<dbReference type="SMART" id="SM00448">
    <property type="entry name" value="REC"/>
    <property type="match status" value="1"/>
</dbReference>
<keyword evidence="1" id="KW-0285">Flavoprotein</keyword>
<comment type="caution">
    <text evidence="6">The sequence shown here is derived from an EMBL/GenBank/DDBJ whole genome shotgun (WGS) entry which is preliminary data.</text>
</comment>
<evidence type="ECO:0000313" key="7">
    <source>
        <dbReference type="Proteomes" id="UP000076512"/>
    </source>
</evidence>
<evidence type="ECO:0000256" key="3">
    <source>
        <dbReference type="ARBA" id="ARBA00048132"/>
    </source>
</evidence>
<dbReference type="AlphaFoldDB" id="A0A164IXI7"/>
<dbReference type="SUPFAM" id="SSF52172">
    <property type="entry name" value="CheY-like"/>
    <property type="match status" value="1"/>
</dbReference>
<dbReference type="GO" id="GO:0000160">
    <property type="term" value="P:phosphorelay signal transduction system"/>
    <property type="evidence" value="ECO:0007669"/>
    <property type="project" value="InterPro"/>
</dbReference>
<keyword evidence="7" id="KW-1185">Reference proteome</keyword>
<dbReference type="SUPFAM" id="SSF51905">
    <property type="entry name" value="FAD/NAD(P)-binding domain"/>
    <property type="match status" value="1"/>
</dbReference>
<dbReference type="PRINTS" id="PR00469">
    <property type="entry name" value="PNDRDTASEII"/>
</dbReference>
<dbReference type="Pfam" id="PF00072">
    <property type="entry name" value="Response_reg"/>
    <property type="match status" value="1"/>
</dbReference>
<dbReference type="InterPro" id="IPR001789">
    <property type="entry name" value="Sig_transdc_resp-reg_receiver"/>
</dbReference>
<dbReference type="Gene3D" id="3.40.50.2300">
    <property type="match status" value="1"/>
</dbReference>